<sequence>MQLSFTAATNISIFLTILHGFAYGLIILRLRYRYQTARLWWDDYAAGIAGLFAVVALITLWLDHAPRSSSIMTFQSGMIRYAVGVFSIVASEWGARISLALAFARIFPVGEPTRRYAIGLAIVFFFLFTAAIIQGIFFCTKLSAWLYIDNLIQCDFSKTLVIYLVIANVLADFLLIFSPLYKLRRVKLPPRQRRLIFTCIAASIFMSLSCFVTSVFQSAPMSWEPGRGYWRVLAGYLESGISLIVCNLLVVVTYIYTKMHKDRNGDLEGAPSSDEKTSAEAPHLTSEGRASNDDTPGSAQTRTHSHDDRSGNGMFMLTELMTDDFYYDEPTYQTRMTQRAAPSST</sequence>
<evidence type="ECO:0000259" key="8">
    <source>
        <dbReference type="Pfam" id="PF20684"/>
    </source>
</evidence>
<dbReference type="OrthoDB" id="3229610at2759"/>
<feature type="transmembrane region" description="Helical" evidence="7">
    <location>
        <begin position="160"/>
        <end position="183"/>
    </location>
</feature>
<comment type="subcellular location">
    <subcellularLocation>
        <location evidence="1">Membrane</location>
        <topology evidence="1">Multi-pass membrane protein</topology>
    </subcellularLocation>
</comment>
<comment type="caution">
    <text evidence="9">The sequence shown here is derived from an EMBL/GenBank/DDBJ whole genome shotgun (WGS) entry which is preliminary data.</text>
</comment>
<keyword evidence="4 7" id="KW-0472">Membrane</keyword>
<protein>
    <recommendedName>
        <fullName evidence="8">Rhodopsin domain-containing protein</fullName>
    </recommendedName>
</protein>
<accession>A0A8H5EXZ7</accession>
<feature type="transmembrane region" description="Helical" evidence="7">
    <location>
        <begin position="195"/>
        <end position="216"/>
    </location>
</feature>
<dbReference type="GO" id="GO:0016020">
    <property type="term" value="C:membrane"/>
    <property type="evidence" value="ECO:0007669"/>
    <property type="project" value="UniProtKB-SubCell"/>
</dbReference>
<feature type="compositionally biased region" description="Polar residues" evidence="6">
    <location>
        <begin position="293"/>
        <end position="302"/>
    </location>
</feature>
<dbReference type="InterPro" id="IPR049326">
    <property type="entry name" value="Rhodopsin_dom_fungi"/>
</dbReference>
<evidence type="ECO:0000256" key="3">
    <source>
        <dbReference type="ARBA" id="ARBA00022989"/>
    </source>
</evidence>
<feature type="transmembrane region" description="Helical" evidence="7">
    <location>
        <begin position="116"/>
        <end position="148"/>
    </location>
</feature>
<dbReference type="PANTHER" id="PTHR33048">
    <property type="entry name" value="PTH11-LIKE INTEGRAL MEMBRANE PROTEIN (AFU_ORTHOLOGUE AFUA_5G11245)"/>
    <property type="match status" value="1"/>
</dbReference>
<evidence type="ECO:0000256" key="1">
    <source>
        <dbReference type="ARBA" id="ARBA00004141"/>
    </source>
</evidence>
<evidence type="ECO:0000256" key="7">
    <source>
        <dbReference type="SAM" id="Phobius"/>
    </source>
</evidence>
<feature type="transmembrane region" description="Helical" evidence="7">
    <location>
        <begin position="44"/>
        <end position="62"/>
    </location>
</feature>
<reference evidence="9 10" key="1">
    <citation type="journal article" date="2020" name="ISME J.">
        <title>Uncovering the hidden diversity of litter-decomposition mechanisms in mushroom-forming fungi.</title>
        <authorList>
            <person name="Floudas D."/>
            <person name="Bentzer J."/>
            <person name="Ahren D."/>
            <person name="Johansson T."/>
            <person name="Persson P."/>
            <person name="Tunlid A."/>
        </authorList>
    </citation>
    <scope>NUCLEOTIDE SEQUENCE [LARGE SCALE GENOMIC DNA]</scope>
    <source>
        <strain evidence="9 10">CBS 101986</strain>
    </source>
</reference>
<organism evidence="9 10">
    <name type="scientific">Psilocybe cf. subviscida</name>
    <dbReference type="NCBI Taxonomy" id="2480587"/>
    <lineage>
        <taxon>Eukaryota</taxon>
        <taxon>Fungi</taxon>
        <taxon>Dikarya</taxon>
        <taxon>Basidiomycota</taxon>
        <taxon>Agaricomycotina</taxon>
        <taxon>Agaricomycetes</taxon>
        <taxon>Agaricomycetidae</taxon>
        <taxon>Agaricales</taxon>
        <taxon>Agaricineae</taxon>
        <taxon>Strophariaceae</taxon>
        <taxon>Psilocybe</taxon>
    </lineage>
</organism>
<dbReference type="AlphaFoldDB" id="A0A8H5EXZ7"/>
<feature type="transmembrane region" description="Helical" evidence="7">
    <location>
        <begin position="12"/>
        <end position="32"/>
    </location>
</feature>
<feature type="transmembrane region" description="Helical" evidence="7">
    <location>
        <begin position="82"/>
        <end position="104"/>
    </location>
</feature>
<feature type="transmembrane region" description="Helical" evidence="7">
    <location>
        <begin position="236"/>
        <end position="256"/>
    </location>
</feature>
<proteinExistence type="inferred from homology"/>
<evidence type="ECO:0000256" key="4">
    <source>
        <dbReference type="ARBA" id="ARBA00023136"/>
    </source>
</evidence>
<dbReference type="Pfam" id="PF20684">
    <property type="entry name" value="Fung_rhodopsin"/>
    <property type="match status" value="1"/>
</dbReference>
<name>A0A8H5EXZ7_9AGAR</name>
<feature type="region of interest" description="Disordered" evidence="6">
    <location>
        <begin position="265"/>
        <end position="313"/>
    </location>
</feature>
<evidence type="ECO:0000256" key="2">
    <source>
        <dbReference type="ARBA" id="ARBA00022692"/>
    </source>
</evidence>
<evidence type="ECO:0000313" key="10">
    <source>
        <dbReference type="Proteomes" id="UP000567179"/>
    </source>
</evidence>
<evidence type="ECO:0000256" key="6">
    <source>
        <dbReference type="SAM" id="MobiDB-lite"/>
    </source>
</evidence>
<keyword evidence="3 7" id="KW-1133">Transmembrane helix</keyword>
<comment type="similarity">
    <text evidence="5">Belongs to the SAT4 family.</text>
</comment>
<dbReference type="PANTHER" id="PTHR33048:SF47">
    <property type="entry name" value="INTEGRAL MEMBRANE PROTEIN-RELATED"/>
    <property type="match status" value="1"/>
</dbReference>
<dbReference type="Proteomes" id="UP000567179">
    <property type="component" value="Unassembled WGS sequence"/>
</dbReference>
<dbReference type="InterPro" id="IPR052337">
    <property type="entry name" value="SAT4-like"/>
</dbReference>
<feature type="domain" description="Rhodopsin" evidence="8">
    <location>
        <begin position="28"/>
        <end position="209"/>
    </location>
</feature>
<keyword evidence="2 7" id="KW-0812">Transmembrane</keyword>
<dbReference type="EMBL" id="JAACJJ010000042">
    <property type="protein sequence ID" value="KAF5316451.1"/>
    <property type="molecule type" value="Genomic_DNA"/>
</dbReference>
<gene>
    <name evidence="9" type="ORF">D9619_006698</name>
</gene>
<evidence type="ECO:0000256" key="5">
    <source>
        <dbReference type="ARBA" id="ARBA00038359"/>
    </source>
</evidence>
<keyword evidence="10" id="KW-1185">Reference proteome</keyword>
<evidence type="ECO:0000313" key="9">
    <source>
        <dbReference type="EMBL" id="KAF5316451.1"/>
    </source>
</evidence>